<dbReference type="SUPFAM" id="SSF53756">
    <property type="entry name" value="UDP-Glycosyltransferase/glycogen phosphorylase"/>
    <property type="match status" value="1"/>
</dbReference>
<keyword evidence="2 4" id="KW-0328">Glycosyltransferase</keyword>
<feature type="compositionally biased region" description="Polar residues" evidence="6">
    <location>
        <begin position="473"/>
        <end position="487"/>
    </location>
</feature>
<dbReference type="Gene3D" id="3.40.50.2000">
    <property type="entry name" value="Glycogen Phosphorylase B"/>
    <property type="match status" value="2"/>
</dbReference>
<dbReference type="PROSITE" id="PS00375">
    <property type="entry name" value="UDPGT"/>
    <property type="match status" value="1"/>
</dbReference>
<keyword evidence="3 4" id="KW-0808">Transferase</keyword>
<evidence type="ECO:0000313" key="8">
    <source>
        <dbReference type="Proteomes" id="UP000288805"/>
    </source>
</evidence>
<dbReference type="InterPro" id="IPR035595">
    <property type="entry name" value="UDP_glycos_trans_CS"/>
</dbReference>
<dbReference type="PANTHER" id="PTHR48046">
    <property type="entry name" value="UDP-GLYCOSYLTRANSFERASE 72E1"/>
    <property type="match status" value="1"/>
</dbReference>
<dbReference type="AlphaFoldDB" id="A0A438CIS2"/>
<dbReference type="PANTHER" id="PTHR48046:SF6">
    <property type="entry name" value="GLYCOSYLTRANSFERASE"/>
    <property type="match status" value="1"/>
</dbReference>
<dbReference type="CDD" id="cd03784">
    <property type="entry name" value="GT1_Gtf-like"/>
    <property type="match status" value="1"/>
</dbReference>
<dbReference type="Pfam" id="PF00201">
    <property type="entry name" value="UDPGT"/>
    <property type="match status" value="1"/>
</dbReference>
<organism evidence="7 8">
    <name type="scientific">Vitis vinifera</name>
    <name type="common">Grape</name>
    <dbReference type="NCBI Taxonomy" id="29760"/>
    <lineage>
        <taxon>Eukaryota</taxon>
        <taxon>Viridiplantae</taxon>
        <taxon>Streptophyta</taxon>
        <taxon>Embryophyta</taxon>
        <taxon>Tracheophyta</taxon>
        <taxon>Spermatophyta</taxon>
        <taxon>Magnoliopsida</taxon>
        <taxon>eudicotyledons</taxon>
        <taxon>Gunneridae</taxon>
        <taxon>Pentapetalae</taxon>
        <taxon>rosids</taxon>
        <taxon>Vitales</taxon>
        <taxon>Vitaceae</taxon>
        <taxon>Viteae</taxon>
        <taxon>Vitis</taxon>
    </lineage>
</organism>
<evidence type="ECO:0000256" key="4">
    <source>
        <dbReference type="RuleBase" id="RU003718"/>
    </source>
</evidence>
<proteinExistence type="inferred from homology"/>
<evidence type="ECO:0000256" key="5">
    <source>
        <dbReference type="RuleBase" id="RU362057"/>
    </source>
</evidence>
<evidence type="ECO:0000256" key="3">
    <source>
        <dbReference type="ARBA" id="ARBA00022679"/>
    </source>
</evidence>
<accession>A0A438CIS2</accession>
<reference evidence="7 8" key="1">
    <citation type="journal article" date="2018" name="PLoS Genet.">
        <title>Population sequencing reveals clonal diversity and ancestral inbreeding in the grapevine cultivar Chardonnay.</title>
        <authorList>
            <person name="Roach M.J."/>
            <person name="Johnson D.L."/>
            <person name="Bohlmann J."/>
            <person name="van Vuuren H.J."/>
            <person name="Jones S.J."/>
            <person name="Pretorius I.S."/>
            <person name="Schmidt S.A."/>
            <person name="Borneman A.R."/>
        </authorList>
    </citation>
    <scope>NUCLEOTIDE SEQUENCE [LARGE SCALE GENOMIC DNA]</scope>
    <source>
        <strain evidence="8">cv. Chardonnay</strain>
        <tissue evidence="7">Leaf</tissue>
    </source>
</reference>
<dbReference type="Proteomes" id="UP000288805">
    <property type="component" value="Unassembled WGS sequence"/>
</dbReference>
<dbReference type="GO" id="GO:0008194">
    <property type="term" value="F:UDP-glycosyltransferase activity"/>
    <property type="evidence" value="ECO:0007669"/>
    <property type="project" value="InterPro"/>
</dbReference>
<dbReference type="FunFam" id="3.40.50.2000:FF:000054">
    <property type="entry name" value="Glycosyltransferase"/>
    <property type="match status" value="1"/>
</dbReference>
<protein>
    <recommendedName>
        <fullName evidence="5">Glycosyltransferase</fullName>
        <ecNumber evidence="5">2.4.1.-</ecNumber>
    </recommendedName>
</protein>
<evidence type="ECO:0000256" key="2">
    <source>
        <dbReference type="ARBA" id="ARBA00022676"/>
    </source>
</evidence>
<dbReference type="InterPro" id="IPR002213">
    <property type="entry name" value="UDP_glucos_trans"/>
</dbReference>
<dbReference type="EMBL" id="QGNW01002208">
    <property type="protein sequence ID" value="RVW23065.1"/>
    <property type="molecule type" value="Genomic_DNA"/>
</dbReference>
<comment type="similarity">
    <text evidence="1 4">Belongs to the UDP-glycosyltransferase family.</text>
</comment>
<comment type="caution">
    <text evidence="7">The sequence shown here is derived from an EMBL/GenBank/DDBJ whole genome shotgun (WGS) entry which is preliminary data.</text>
</comment>
<dbReference type="FunFam" id="3.40.50.2000:FF:000051">
    <property type="entry name" value="Glycosyltransferase"/>
    <property type="match status" value="1"/>
</dbReference>
<evidence type="ECO:0000313" key="7">
    <source>
        <dbReference type="EMBL" id="RVW23065.1"/>
    </source>
</evidence>
<gene>
    <name evidence="7" type="primary">GT5_9</name>
    <name evidence="7" type="ORF">CK203_102454</name>
</gene>
<evidence type="ECO:0000256" key="1">
    <source>
        <dbReference type="ARBA" id="ARBA00009995"/>
    </source>
</evidence>
<evidence type="ECO:0000256" key="6">
    <source>
        <dbReference type="SAM" id="MobiDB-lite"/>
    </source>
</evidence>
<sequence length="538" mass="59247">MEGTKPHAALLASPGMGHLIPVLELGKRLITHHGFQVTVFVVATEVSPAQSLLLQQATTPHLPNLVSLPVVNDSILVDPEASVLEQLLSMVRGSLPRLRSAISAMKVPPTVLIVDMFGLEAFKIANEFEMLKYVYITSNAWFLAFTAYLPVLDKLVETKCSDLQEPTRIPGCKPLWVEHVFEPVLDIKNEMYHAYMRMAVEITMADGVLVNTWENLEHPTLAAMRDDKLLGQIVKAPVYPVGPLTRPIEPTDSENGVLDWLGMQPSESVIYVSFGSGGTLSAKQTTELAWGLELSRQNFVWVIRPPMDDDAAAALFTSADGRDGIAEYLPDGFLERTKKVGCVVPMWAPQAQILGHPSVGGFITHCGWNSTLESMVNGVPMIAWPLYAEQKMNAVMLTEELGVAIRPNVFPTKGVVGREEIATMVRRLMEESEGNAIRAKVKELKYSAEKALSKGGSSYTSLSHVVMDCQMMSRSSQQPLDNRTSTNPPSPSLKGMHLTTVVAKVPYKGLLDYPNDKGSNSIYPIRMLERDTHDKRKA</sequence>
<name>A0A438CIS2_VITVI</name>
<feature type="region of interest" description="Disordered" evidence="6">
    <location>
        <begin position="473"/>
        <end position="495"/>
    </location>
</feature>
<dbReference type="EC" id="2.4.1.-" evidence="5"/>